<sequence length="59" mass="6949">MQYTELLGGHLTMYEYKHDVPMLSEECTKIAEIFCEAVRGRDIPITSEVVKYRRRKGKK</sequence>
<proteinExistence type="predicted"/>
<protein>
    <submittedName>
        <fullName evidence="1">Uncharacterized protein</fullName>
    </submittedName>
</protein>
<organism evidence="1">
    <name type="scientific">marine sediment metagenome</name>
    <dbReference type="NCBI Taxonomy" id="412755"/>
    <lineage>
        <taxon>unclassified sequences</taxon>
        <taxon>metagenomes</taxon>
        <taxon>ecological metagenomes</taxon>
    </lineage>
</organism>
<evidence type="ECO:0000313" key="1">
    <source>
        <dbReference type="EMBL" id="KKL75254.1"/>
    </source>
</evidence>
<reference evidence="1" key="1">
    <citation type="journal article" date="2015" name="Nature">
        <title>Complex archaea that bridge the gap between prokaryotes and eukaryotes.</title>
        <authorList>
            <person name="Spang A."/>
            <person name="Saw J.H."/>
            <person name="Jorgensen S.L."/>
            <person name="Zaremba-Niedzwiedzka K."/>
            <person name="Martijn J."/>
            <person name="Lind A.E."/>
            <person name="van Eijk R."/>
            <person name="Schleper C."/>
            <person name="Guy L."/>
            <person name="Ettema T.J."/>
        </authorList>
    </citation>
    <scope>NUCLEOTIDE SEQUENCE</scope>
</reference>
<dbReference type="EMBL" id="LAZR01024403">
    <property type="protein sequence ID" value="KKL75254.1"/>
    <property type="molecule type" value="Genomic_DNA"/>
</dbReference>
<accession>A0A0F9EMJ8</accession>
<comment type="caution">
    <text evidence="1">The sequence shown here is derived from an EMBL/GenBank/DDBJ whole genome shotgun (WGS) entry which is preliminary data.</text>
</comment>
<dbReference type="AlphaFoldDB" id="A0A0F9EMJ8"/>
<name>A0A0F9EMJ8_9ZZZZ</name>
<gene>
    <name evidence="1" type="ORF">LCGC14_2056740</name>
</gene>